<feature type="region of interest" description="Disordered" evidence="1">
    <location>
        <begin position="50"/>
        <end position="96"/>
    </location>
</feature>
<evidence type="ECO:0000313" key="3">
    <source>
        <dbReference type="Proteomes" id="UP000005408"/>
    </source>
</evidence>
<organism evidence="2 3">
    <name type="scientific">Magallana gigas</name>
    <name type="common">Pacific oyster</name>
    <name type="synonym">Crassostrea gigas</name>
    <dbReference type="NCBI Taxonomy" id="29159"/>
    <lineage>
        <taxon>Eukaryota</taxon>
        <taxon>Metazoa</taxon>
        <taxon>Spiralia</taxon>
        <taxon>Lophotrochozoa</taxon>
        <taxon>Mollusca</taxon>
        <taxon>Bivalvia</taxon>
        <taxon>Autobranchia</taxon>
        <taxon>Pteriomorphia</taxon>
        <taxon>Ostreida</taxon>
        <taxon>Ostreoidea</taxon>
        <taxon>Ostreidae</taxon>
        <taxon>Magallana</taxon>
    </lineage>
</organism>
<evidence type="ECO:0000313" key="2">
    <source>
        <dbReference type="EnsemblMetazoa" id="G26135.1:cds"/>
    </source>
</evidence>
<keyword evidence="3" id="KW-1185">Reference proteome</keyword>
<sequence length="169" mass="19825">MPELRWHKKETVAGEADETRVIKWDISRNQWDCEFREYFEHHFLKFVPRNDNQKNGIFGSSRDVQTNQPNTNTTPSEKNTHDDGENSDNEEDNGGFVMELVKKEKHLKEIKSESVSKERKPLSKIVAGKEISDGVIEKMVEHERNQKGSHEPKKKLFLLMRLNNQNHQL</sequence>
<reference evidence="2" key="1">
    <citation type="submission" date="2022-08" db="UniProtKB">
        <authorList>
            <consortium name="EnsemblMetazoa"/>
        </authorList>
    </citation>
    <scope>IDENTIFICATION</scope>
    <source>
        <strain evidence="2">05x7-T-G4-1.051#20</strain>
    </source>
</reference>
<name>A0A8W8L0Q1_MAGGI</name>
<dbReference type="EnsemblMetazoa" id="G26135.1">
    <property type="protein sequence ID" value="G26135.1:cds"/>
    <property type="gene ID" value="G26135"/>
</dbReference>
<feature type="compositionally biased region" description="Low complexity" evidence="1">
    <location>
        <begin position="65"/>
        <end position="75"/>
    </location>
</feature>
<dbReference type="Proteomes" id="UP000005408">
    <property type="component" value="Unassembled WGS sequence"/>
</dbReference>
<evidence type="ECO:0000256" key="1">
    <source>
        <dbReference type="SAM" id="MobiDB-lite"/>
    </source>
</evidence>
<accession>A0A8W8L0Q1</accession>
<dbReference type="AlphaFoldDB" id="A0A8W8L0Q1"/>
<proteinExistence type="predicted"/>
<protein>
    <submittedName>
        <fullName evidence="2">Uncharacterized protein</fullName>
    </submittedName>
</protein>